<dbReference type="GO" id="GO:0042281">
    <property type="term" value="F:dolichyl pyrophosphate Man9GlcNAc2 alpha-1,3-glucosyltransferase activity"/>
    <property type="evidence" value="ECO:0007669"/>
    <property type="project" value="TreeGrafter"/>
</dbReference>
<protein>
    <recommendedName>
        <fullName evidence="10">Alpha-1,3-glucosyltransferase</fullName>
        <ecNumber evidence="10">2.4.1.-</ecNumber>
    </recommendedName>
</protein>
<evidence type="ECO:0000256" key="2">
    <source>
        <dbReference type="ARBA" id="ARBA00004922"/>
    </source>
</evidence>
<comment type="subcellular location">
    <subcellularLocation>
        <location evidence="1 10">Endoplasmic reticulum membrane</location>
        <topology evidence="1 10">Multi-pass membrane protein</topology>
    </subcellularLocation>
</comment>
<evidence type="ECO:0000256" key="9">
    <source>
        <dbReference type="ARBA" id="ARBA00023136"/>
    </source>
</evidence>
<keyword evidence="12" id="KW-1185">Reference proteome</keyword>
<dbReference type="UniPathway" id="UPA00378"/>
<feature type="transmembrane region" description="Helical" evidence="10">
    <location>
        <begin position="79"/>
        <end position="98"/>
    </location>
</feature>
<keyword evidence="8 10" id="KW-1133">Transmembrane helix</keyword>
<evidence type="ECO:0000313" key="12">
    <source>
        <dbReference type="Proteomes" id="UP000231279"/>
    </source>
</evidence>
<dbReference type="EMBL" id="NKXS01006120">
    <property type="protein sequence ID" value="PIN01998.1"/>
    <property type="molecule type" value="Genomic_DNA"/>
</dbReference>
<keyword evidence="4 10" id="KW-0328">Glycosyltransferase</keyword>
<feature type="transmembrane region" description="Helical" evidence="10">
    <location>
        <begin position="132"/>
        <end position="155"/>
    </location>
</feature>
<dbReference type="InterPro" id="IPR004856">
    <property type="entry name" value="Glyco_trans_ALG6/ALG8"/>
</dbReference>
<comment type="similarity">
    <text evidence="3 10">Belongs to the ALG6/ALG8 glucosyltransferase family.</text>
</comment>
<reference evidence="12" key="1">
    <citation type="journal article" date="2018" name="Gigascience">
        <title>Genome assembly of the Pink Ipe (Handroanthus impetiginosus, Bignoniaceae), a highly valued, ecologically keystone Neotropical timber forest tree.</title>
        <authorList>
            <person name="Silva-Junior O.B."/>
            <person name="Grattapaglia D."/>
            <person name="Novaes E."/>
            <person name="Collevatti R.G."/>
        </authorList>
    </citation>
    <scope>NUCLEOTIDE SEQUENCE [LARGE SCALE GENOMIC DNA]</scope>
    <source>
        <strain evidence="12">cv. UFG-1</strain>
    </source>
</reference>
<name>A0A2G9G9L6_9LAMI</name>
<keyword evidence="9 10" id="KW-0472">Membrane</keyword>
<evidence type="ECO:0000256" key="3">
    <source>
        <dbReference type="ARBA" id="ARBA00008715"/>
    </source>
</evidence>
<dbReference type="STRING" id="429701.A0A2G9G9L6"/>
<feature type="transmembrane region" description="Helical" evidence="10">
    <location>
        <begin position="110"/>
        <end position="126"/>
    </location>
</feature>
<keyword evidence="7 10" id="KW-0256">Endoplasmic reticulum</keyword>
<evidence type="ECO:0000256" key="1">
    <source>
        <dbReference type="ARBA" id="ARBA00004477"/>
    </source>
</evidence>
<evidence type="ECO:0000313" key="11">
    <source>
        <dbReference type="EMBL" id="PIN01998.1"/>
    </source>
</evidence>
<evidence type="ECO:0000256" key="7">
    <source>
        <dbReference type="ARBA" id="ARBA00022824"/>
    </source>
</evidence>
<feature type="transmembrane region" description="Helical" evidence="10">
    <location>
        <begin position="12"/>
        <end position="29"/>
    </location>
</feature>
<evidence type="ECO:0000256" key="10">
    <source>
        <dbReference type="RuleBase" id="RU363110"/>
    </source>
</evidence>
<evidence type="ECO:0000256" key="8">
    <source>
        <dbReference type="ARBA" id="ARBA00022989"/>
    </source>
</evidence>
<dbReference type="PANTHER" id="PTHR12413">
    <property type="entry name" value="DOLICHYL GLYCOSYLTRANSFERASE"/>
    <property type="match status" value="1"/>
</dbReference>
<gene>
    <name evidence="11" type="ORF">CDL12_25494</name>
</gene>
<dbReference type="Proteomes" id="UP000231279">
    <property type="component" value="Unassembled WGS sequence"/>
</dbReference>
<evidence type="ECO:0000256" key="4">
    <source>
        <dbReference type="ARBA" id="ARBA00022676"/>
    </source>
</evidence>
<dbReference type="GO" id="GO:0005789">
    <property type="term" value="C:endoplasmic reticulum membrane"/>
    <property type="evidence" value="ECO:0007669"/>
    <property type="project" value="UniProtKB-SubCell"/>
</dbReference>
<sequence length="176" mass="20289">MIQLTWSPTKRGFLHGLLNCSLSFYLFSFQVHEKSILLPLLPVSFLALEEPSIFEWLIYNALLSMFPLLRRDELVLPYVALYGLFVLLYYVPGGRAVAREAGPFFPKLKSFALACSLFLHVIYLTITPPDKYPFLFEAVIMIFCFSQFVLISLYLNTEQWALSKTPTQMDTKKKSL</sequence>
<keyword evidence="5 10" id="KW-0808">Transferase</keyword>
<proteinExistence type="inferred from homology"/>
<keyword evidence="6 10" id="KW-0812">Transmembrane</keyword>
<dbReference type="AlphaFoldDB" id="A0A2G9G9L6"/>
<evidence type="ECO:0000256" key="6">
    <source>
        <dbReference type="ARBA" id="ARBA00022692"/>
    </source>
</evidence>
<evidence type="ECO:0000256" key="5">
    <source>
        <dbReference type="ARBA" id="ARBA00022679"/>
    </source>
</evidence>
<comment type="caution">
    <text evidence="10">Lacks conserved residue(s) required for the propagation of feature annotation.</text>
</comment>
<organism evidence="11 12">
    <name type="scientific">Handroanthus impetiginosus</name>
    <dbReference type="NCBI Taxonomy" id="429701"/>
    <lineage>
        <taxon>Eukaryota</taxon>
        <taxon>Viridiplantae</taxon>
        <taxon>Streptophyta</taxon>
        <taxon>Embryophyta</taxon>
        <taxon>Tracheophyta</taxon>
        <taxon>Spermatophyta</taxon>
        <taxon>Magnoliopsida</taxon>
        <taxon>eudicotyledons</taxon>
        <taxon>Gunneridae</taxon>
        <taxon>Pentapetalae</taxon>
        <taxon>asterids</taxon>
        <taxon>lamiids</taxon>
        <taxon>Lamiales</taxon>
        <taxon>Bignoniaceae</taxon>
        <taxon>Crescentiina</taxon>
        <taxon>Tabebuia alliance</taxon>
        <taxon>Handroanthus</taxon>
    </lineage>
</organism>
<dbReference type="EC" id="2.4.1.-" evidence="10"/>
<comment type="caution">
    <text evidence="11">The sequence shown here is derived from an EMBL/GenBank/DDBJ whole genome shotgun (WGS) entry which is preliminary data.</text>
</comment>
<dbReference type="Pfam" id="PF03155">
    <property type="entry name" value="Alg6_Alg8"/>
    <property type="match status" value="1"/>
</dbReference>
<dbReference type="OrthoDB" id="4983at2759"/>
<dbReference type="PANTHER" id="PTHR12413:SF1">
    <property type="entry name" value="DOLICHYL PYROPHOSPHATE MAN9GLCNAC2 ALPHA-1,3-GLUCOSYLTRANSFERASE"/>
    <property type="match status" value="1"/>
</dbReference>
<accession>A0A2G9G9L6</accession>
<comment type="pathway">
    <text evidence="2 10">Protein modification; protein glycosylation.</text>
</comment>